<evidence type="ECO:0000313" key="3">
    <source>
        <dbReference type="Proteomes" id="UP000694680"/>
    </source>
</evidence>
<gene>
    <name evidence="2" type="primary">cfap61</name>
</gene>
<protein>
    <recommendedName>
        <fullName evidence="1">CFAP61 dimerisation domain-containing protein</fullName>
    </recommendedName>
</protein>
<dbReference type="InterPro" id="IPR056299">
    <property type="entry name" value="CFAP61_dimer"/>
</dbReference>
<accession>A0A8C5E317</accession>
<sequence>MFHRDALQGVTVRPAVRSDGDTVAALVQDLSLKEFLLQDLQRFYDSHSDTDGVPLQAFVAQVSGEVVGVVIIRDQQDIEYLRSHFNIENFIYFSHHGYDEHAQLLHFTFKPSLLHLSRHTLKEVLRLAHKSCLYLRRYQDLSQENFCLHHLDFVYERAVPVRPRPQIIYPLEELDINVPSTQVTQEKASFALSLISRKLTLEPKITVTTRIVMVGASDTGLSFLETLCFCPHLRFKHLTLVSTHGLHGKHSHEYCEFLTTSHAYSSTDLVHIPFHSCVRVVEGKMVAINRKYKHIRVSNGEKISYDFLVLCTGLQYRKPSLKTEEPKQPMRTIRSTFSNVLTINDLHDCRAAHQWLSENFVKQGGKAIIYGEGVDVLSSLQVLLSLGVSGSRIHLVLPGPSSSSWFPDPVLDKAVQSAMDGAQVQVHLLSDLDQMDHDQASQRLTSVTLTTGGEPLHLECGVFINLSNRGVDYDAFRAITESFLLFDHRLVINSRFLTNDPSIYAAGPLTRFSRLCGSVGRSHADYCSTEVGRDLATTLLSHFDPTLEQQAGAEPDVNARLLKYTQAKIQGGKLPGGFTFLHVTKPCEKHWTENTDKPVVTGRADRGNYFCLTFDPYDTVQTITCLSLKPLPLCNYLSLYGKHRALLGLHDQGSVHDLYRPMDTEFSTCKFHNT</sequence>
<reference evidence="2" key="2">
    <citation type="submission" date="2025-09" db="UniProtKB">
        <authorList>
            <consortium name="Ensembl"/>
        </authorList>
    </citation>
    <scope>IDENTIFICATION</scope>
</reference>
<dbReference type="SUPFAM" id="SSF51905">
    <property type="entry name" value="FAD/NAD(P)-binding domain"/>
    <property type="match status" value="2"/>
</dbReference>
<feature type="domain" description="CFAP61 dimerisation" evidence="1">
    <location>
        <begin position="563"/>
        <end position="663"/>
    </location>
</feature>
<dbReference type="PANTHER" id="PTHR21178">
    <property type="entry name" value="CILIA- AND FLAGELLA-ASSOCIATED PROTEIN 61"/>
    <property type="match status" value="1"/>
</dbReference>
<dbReference type="Gene3D" id="3.50.50.60">
    <property type="entry name" value="FAD/NAD(P)-binding domain"/>
    <property type="match status" value="2"/>
</dbReference>
<dbReference type="Pfam" id="PF23150">
    <property type="entry name" value="CFAP61_dimer"/>
    <property type="match status" value="1"/>
</dbReference>
<dbReference type="InterPro" id="IPR036188">
    <property type="entry name" value="FAD/NAD-bd_sf"/>
</dbReference>
<evidence type="ECO:0000313" key="2">
    <source>
        <dbReference type="Ensembl" id="ENSGWIP00000015703.1"/>
    </source>
</evidence>
<dbReference type="Ensembl" id="ENSGWIT00000017343.1">
    <property type="protein sequence ID" value="ENSGWIP00000015703.1"/>
    <property type="gene ID" value="ENSGWIG00000008797.1"/>
</dbReference>
<proteinExistence type="predicted"/>
<dbReference type="InterPro" id="IPR038884">
    <property type="entry name" value="CFAP61"/>
</dbReference>
<dbReference type="AlphaFoldDB" id="A0A8C5E317"/>
<organism evidence="2 3">
    <name type="scientific">Gouania willdenowi</name>
    <name type="common">Blunt-snouted clingfish</name>
    <name type="synonym">Lepadogaster willdenowi</name>
    <dbReference type="NCBI Taxonomy" id="441366"/>
    <lineage>
        <taxon>Eukaryota</taxon>
        <taxon>Metazoa</taxon>
        <taxon>Chordata</taxon>
        <taxon>Craniata</taxon>
        <taxon>Vertebrata</taxon>
        <taxon>Euteleostomi</taxon>
        <taxon>Actinopterygii</taxon>
        <taxon>Neopterygii</taxon>
        <taxon>Teleostei</taxon>
        <taxon>Neoteleostei</taxon>
        <taxon>Acanthomorphata</taxon>
        <taxon>Ovalentaria</taxon>
        <taxon>Blenniimorphae</taxon>
        <taxon>Blenniiformes</taxon>
        <taxon>Gobiesocoidei</taxon>
        <taxon>Gobiesocidae</taxon>
        <taxon>Gobiesocinae</taxon>
        <taxon>Gouania</taxon>
    </lineage>
</organism>
<name>A0A8C5E317_GOUWI</name>
<evidence type="ECO:0000259" key="1">
    <source>
        <dbReference type="Pfam" id="PF23150"/>
    </source>
</evidence>
<dbReference type="PANTHER" id="PTHR21178:SF8">
    <property type="entry name" value="CILIA- AND FLAGELLA-ASSOCIATED PROTEIN 61"/>
    <property type="match status" value="1"/>
</dbReference>
<reference evidence="2" key="1">
    <citation type="submission" date="2025-08" db="UniProtKB">
        <authorList>
            <consortium name="Ensembl"/>
        </authorList>
    </citation>
    <scope>IDENTIFICATION</scope>
</reference>
<dbReference type="Proteomes" id="UP000694680">
    <property type="component" value="Unassembled WGS sequence"/>
</dbReference>
<keyword evidence="3" id="KW-1185">Reference proteome</keyword>